<dbReference type="Pfam" id="PF16381">
    <property type="entry name" value="Coatomer_g_Cpla"/>
    <property type="match status" value="1"/>
</dbReference>
<feature type="non-terminal residue" evidence="15">
    <location>
        <position position="1"/>
    </location>
</feature>
<dbReference type="GO" id="GO:0005793">
    <property type="term" value="C:endoplasmic reticulum-Golgi intermediate compartment"/>
    <property type="evidence" value="ECO:0007669"/>
    <property type="project" value="TreeGrafter"/>
</dbReference>
<comment type="caution">
    <text evidence="15">The sequence shown here is derived from an EMBL/GenBank/DDBJ whole genome shotgun (WGS) entry which is preliminary data.</text>
</comment>
<dbReference type="InterPro" id="IPR002553">
    <property type="entry name" value="Clathrin/coatomer_adapt-like_N"/>
</dbReference>
<evidence type="ECO:0000256" key="3">
    <source>
        <dbReference type="ARBA" id="ARBA00010720"/>
    </source>
</evidence>
<dbReference type="InterPro" id="IPR013040">
    <property type="entry name" value="Coatomer_gsu_app_Ig-like_dom"/>
</dbReference>
<feature type="domain" description="Coatomer gamma subunit appendage Ig-like subdomain" evidence="13">
    <location>
        <begin position="675"/>
        <end position="814"/>
    </location>
</feature>
<comment type="similarity">
    <text evidence="3">Belongs to the COPG family.</text>
</comment>
<dbReference type="GO" id="GO:0030126">
    <property type="term" value="C:COPI vesicle coat"/>
    <property type="evidence" value="ECO:0007669"/>
    <property type="project" value="InterPro"/>
</dbReference>
<dbReference type="FunCoup" id="Q5CYL2">
    <property type="interactions" value="476"/>
</dbReference>
<proteinExistence type="inferred from homology"/>
<evidence type="ECO:0000256" key="2">
    <source>
        <dbReference type="ARBA" id="ARBA00004347"/>
    </source>
</evidence>
<evidence type="ECO:0000256" key="8">
    <source>
        <dbReference type="ARBA" id="ARBA00022927"/>
    </source>
</evidence>
<dbReference type="InterPro" id="IPR032154">
    <property type="entry name" value="Coatomer_g_Cpla"/>
</dbReference>
<dbReference type="SUPFAM" id="SSF49348">
    <property type="entry name" value="Clathrin adaptor appendage domain"/>
    <property type="match status" value="1"/>
</dbReference>
<dbReference type="RefSeq" id="XP_628368.1">
    <property type="nucleotide sequence ID" value="XM_628366.1"/>
</dbReference>
<evidence type="ECO:0000313" key="15">
    <source>
        <dbReference type="EMBL" id="EAK90609.1"/>
    </source>
</evidence>
<evidence type="ECO:0000256" key="6">
    <source>
        <dbReference type="ARBA" id="ARBA00022737"/>
    </source>
</evidence>
<feature type="domain" description="Clathrin/coatomer adaptor adaptin-like N-terminal" evidence="12">
    <location>
        <begin position="27"/>
        <end position="557"/>
    </location>
</feature>
<dbReference type="OMA" id="DFIEDCE"/>
<evidence type="ECO:0000256" key="11">
    <source>
        <dbReference type="ARBA" id="ARBA00023329"/>
    </source>
</evidence>
<keyword evidence="5" id="KW-0963">Cytoplasm</keyword>
<evidence type="ECO:0000256" key="4">
    <source>
        <dbReference type="ARBA" id="ARBA00022448"/>
    </source>
</evidence>
<name>Q5CYL2_CRYPI</name>
<keyword evidence="10" id="KW-0472">Membrane</keyword>
<dbReference type="InterPro" id="IPR009028">
    <property type="entry name" value="Coatomer/calthrin_app_sub_C"/>
</dbReference>
<dbReference type="PANTHER" id="PTHR10261:SF0">
    <property type="entry name" value="COATOMER SUBUNIT GAMMA-2"/>
    <property type="match status" value="1"/>
</dbReference>
<dbReference type="InParanoid" id="Q5CYL2"/>
<dbReference type="PIRSF" id="PIRSF037093">
    <property type="entry name" value="Coatomer_gamma_subunit"/>
    <property type="match status" value="1"/>
</dbReference>
<sequence length="936" mass="104802">ERREIKNKMDLKGDDKGVAINPFLGEKSSILQETRCFSEAHLNSKKCCTVLTKVLNMINSGERLTDQEWSDLFFGITRLFQSNNQDLRRLVYLAIKSLKVNESEAFVVISSLIKDMNSNNDCYRANSLRVISKIADGTMIGQVERYLKSAIVDKNSFVASSALLCGYNLALRGHGDIPRRWLNEISECIQGRDGMVQYHALVLLFELRNNDRLATQKIIEMLYKMPIKSVYSDCLMLRQMKNMFFLLCKQDSSWENVSWILDGFHTMLKSRSEAVSLEASRGICDILKFLHEKQNHKALGFIDISQISNALQMILNSNISVAKFAAVRILNELANVSPNIVFKCQHELEPLLNDSNRIMATLVLTILLKIAQENNLDKLVKQIPAFIADISDGGKKDIIRATKNLILKYPTKHKNILSFLATNLREEGSLDFKSFVIDTLFDISNEIPDILESILYHACETIEDCEYPVITIRILGFLGKNIPKTNTPSRFIRYIFNRLILESSAVRAASIDALVQIALVCDDLREDIRTLLQVCSKDNDDEVRDRTNTYSMIIDDKSTSDSLDDSDDNKCDLTNSSLFGEHLISKEADTIRNLSFILGKVVSNEPETLLDLNSLPTDPVESTVNGSQITSNITSVSASMEALNISRTRGNQNQTENSSDKTSTGVNVSLIYERLSGCISAQDLGSHLFTSTSIPLTESESEYLVQLRKHFFNEGKFIVLEFQVANTLNDVLLKNVNVEFEAAIDGFSIIASAPIPKLEPGQAESIFVLIQNSTQDHFPNVSNVIPCKLDYLYCEDGDENCGYNDIFTIDPMTLSHSDCIIPNYLRQGEFKNVWNILETSGIEHIAKFSFSYKNIPSAVNGLLALVNAAACDNTENVNLESSNHTLLFSGTYFAKTPFLCTAIIVNNAELGCLVKITCRSNSESVCLDVIKCFEAA</sequence>
<dbReference type="Gene3D" id="3.30.310.10">
    <property type="entry name" value="TATA-Binding Protein"/>
    <property type="match status" value="1"/>
</dbReference>
<keyword evidence="11" id="KW-0968">Cytoplasmic vesicle</keyword>
<dbReference type="KEGG" id="cpv:cgd7_1910"/>
<dbReference type="PANTHER" id="PTHR10261">
    <property type="entry name" value="COATOMER SUBUNIT GAMMA"/>
    <property type="match status" value="1"/>
</dbReference>
<dbReference type="Gene3D" id="2.60.40.1480">
    <property type="entry name" value="Coatomer, gamma subunit, appendage domain"/>
    <property type="match status" value="1"/>
</dbReference>
<dbReference type="GO" id="GO:0009306">
    <property type="term" value="P:protein secretion"/>
    <property type="evidence" value="ECO:0007669"/>
    <property type="project" value="TreeGrafter"/>
</dbReference>
<dbReference type="InterPro" id="IPR016024">
    <property type="entry name" value="ARM-type_fold"/>
</dbReference>
<keyword evidence="16" id="KW-1185">Reference proteome</keyword>
<dbReference type="InterPro" id="IPR011989">
    <property type="entry name" value="ARM-like"/>
</dbReference>
<feature type="domain" description="Coatomer subunit gamma C-terminal" evidence="14">
    <location>
        <begin position="817"/>
        <end position="933"/>
    </location>
</feature>
<protein>
    <submittedName>
        <fullName evidence="15">Coatomer SEC21 gamma subunit like (Beta adaptin)</fullName>
    </submittedName>
</protein>
<dbReference type="Gene3D" id="1.25.10.10">
    <property type="entry name" value="Leucine-rich Repeat Variant"/>
    <property type="match status" value="2"/>
</dbReference>
<reference evidence="15 16" key="1">
    <citation type="journal article" date="2004" name="Science">
        <title>Complete genome sequence of the apicomplexan, Cryptosporidium parvum.</title>
        <authorList>
            <person name="Abrahamsen M.S."/>
            <person name="Templeton T.J."/>
            <person name="Enomoto S."/>
            <person name="Abrahante J.E."/>
            <person name="Zhu G."/>
            <person name="Lancto C.A."/>
            <person name="Deng M."/>
            <person name="Liu C."/>
            <person name="Widmer G."/>
            <person name="Tzipori S."/>
            <person name="Buck G.A."/>
            <person name="Xu P."/>
            <person name="Bankier A.T."/>
            <person name="Dear P.H."/>
            <person name="Konfortov B.A."/>
            <person name="Spriggs H.F."/>
            <person name="Iyer L."/>
            <person name="Anantharaman V."/>
            <person name="Aravind L."/>
            <person name="Kapur V."/>
        </authorList>
    </citation>
    <scope>NUCLEOTIDE SEQUENCE [LARGE SCALE GENOMIC DNA]</scope>
    <source>
        <strain evidence="16">Iowa II</strain>
    </source>
</reference>
<dbReference type="InterPro" id="IPR037067">
    <property type="entry name" value="Coatomer_gsu_app_sf"/>
</dbReference>
<evidence type="ECO:0000256" key="9">
    <source>
        <dbReference type="ARBA" id="ARBA00023034"/>
    </source>
</evidence>
<keyword evidence="7" id="KW-0931">ER-Golgi transport</keyword>
<dbReference type="STRING" id="353152.Q5CYL2"/>
<accession>Q5CYL2</accession>
<dbReference type="SUPFAM" id="SSF55711">
    <property type="entry name" value="Subdomain of clathrin and coatomer appendage domain"/>
    <property type="match status" value="1"/>
</dbReference>
<dbReference type="OrthoDB" id="6537869at2759"/>
<keyword evidence="4" id="KW-0813">Transport</keyword>
<dbReference type="InterPro" id="IPR017106">
    <property type="entry name" value="Coatomer_gsu"/>
</dbReference>
<gene>
    <name evidence="15" type="ORF">cgd7_1910</name>
</gene>
<organism evidence="15 16">
    <name type="scientific">Cryptosporidium parvum (strain Iowa II)</name>
    <dbReference type="NCBI Taxonomy" id="353152"/>
    <lineage>
        <taxon>Eukaryota</taxon>
        <taxon>Sar</taxon>
        <taxon>Alveolata</taxon>
        <taxon>Apicomplexa</taxon>
        <taxon>Conoidasida</taxon>
        <taxon>Coccidia</taxon>
        <taxon>Eucoccidiorida</taxon>
        <taxon>Eimeriorina</taxon>
        <taxon>Cryptosporidiidae</taxon>
        <taxon>Cryptosporidium</taxon>
    </lineage>
</organism>
<evidence type="ECO:0000259" key="13">
    <source>
        <dbReference type="Pfam" id="PF08752"/>
    </source>
</evidence>
<dbReference type="GO" id="GO:0000139">
    <property type="term" value="C:Golgi membrane"/>
    <property type="evidence" value="ECO:0007669"/>
    <property type="project" value="UniProtKB-SubCell"/>
</dbReference>
<dbReference type="GO" id="GO:0006888">
    <property type="term" value="P:endoplasmic reticulum to Golgi vesicle-mediated transport"/>
    <property type="evidence" value="ECO:0007669"/>
    <property type="project" value="TreeGrafter"/>
</dbReference>
<evidence type="ECO:0000256" key="5">
    <source>
        <dbReference type="ARBA" id="ARBA00022490"/>
    </source>
</evidence>
<evidence type="ECO:0000256" key="10">
    <source>
        <dbReference type="ARBA" id="ARBA00023136"/>
    </source>
</evidence>
<dbReference type="AlphaFoldDB" id="Q5CYL2"/>
<evidence type="ECO:0000256" key="1">
    <source>
        <dbReference type="ARBA" id="ARBA00004255"/>
    </source>
</evidence>
<keyword evidence="9" id="KW-0333">Golgi apparatus</keyword>
<dbReference type="InterPro" id="IPR012295">
    <property type="entry name" value="TBP_dom_sf"/>
</dbReference>
<dbReference type="GO" id="GO:0006886">
    <property type="term" value="P:intracellular protein transport"/>
    <property type="evidence" value="ECO:0007669"/>
    <property type="project" value="InterPro"/>
</dbReference>
<dbReference type="GO" id="GO:0006891">
    <property type="term" value="P:intra-Golgi vesicle-mediated transport"/>
    <property type="evidence" value="ECO:0007669"/>
    <property type="project" value="TreeGrafter"/>
</dbReference>
<evidence type="ECO:0000313" key="16">
    <source>
        <dbReference type="Proteomes" id="UP000006726"/>
    </source>
</evidence>
<dbReference type="Pfam" id="PF08752">
    <property type="entry name" value="COP-gamma_platf"/>
    <property type="match status" value="1"/>
</dbReference>
<dbReference type="Pfam" id="PF01602">
    <property type="entry name" value="Adaptin_N"/>
    <property type="match status" value="1"/>
</dbReference>
<dbReference type="Proteomes" id="UP000006726">
    <property type="component" value="Chromosome 7"/>
</dbReference>
<dbReference type="GO" id="GO:0005198">
    <property type="term" value="F:structural molecule activity"/>
    <property type="evidence" value="ECO:0007669"/>
    <property type="project" value="InterPro"/>
</dbReference>
<keyword evidence="6" id="KW-0677">Repeat</keyword>
<comment type="subcellular location">
    <subcellularLocation>
        <location evidence="2">Cytoplasmic vesicle</location>
        <location evidence="2">COPI-coated vesicle membrane</location>
        <topology evidence="2">Peripheral membrane protein</topology>
        <orientation evidence="2">Cytoplasmic side</orientation>
    </subcellularLocation>
    <subcellularLocation>
        <location evidence="1">Golgi apparatus membrane</location>
        <topology evidence="1">Peripheral membrane protein</topology>
        <orientation evidence="1">Cytoplasmic side</orientation>
    </subcellularLocation>
</comment>
<evidence type="ECO:0000259" key="14">
    <source>
        <dbReference type="Pfam" id="PF16381"/>
    </source>
</evidence>
<dbReference type="EMBL" id="AAEE01000001">
    <property type="protein sequence ID" value="EAK90609.1"/>
    <property type="molecule type" value="Genomic_DNA"/>
</dbReference>
<evidence type="ECO:0000259" key="12">
    <source>
        <dbReference type="Pfam" id="PF01602"/>
    </source>
</evidence>
<dbReference type="InterPro" id="IPR013041">
    <property type="entry name" value="Clathrin_app_Ig-like_sf"/>
</dbReference>
<dbReference type="GO" id="GO:0005783">
    <property type="term" value="C:endoplasmic reticulum"/>
    <property type="evidence" value="ECO:0007669"/>
    <property type="project" value="TreeGrafter"/>
</dbReference>
<keyword evidence="8" id="KW-0653">Protein transport</keyword>
<evidence type="ECO:0000256" key="7">
    <source>
        <dbReference type="ARBA" id="ARBA00022892"/>
    </source>
</evidence>
<dbReference type="SUPFAM" id="SSF48371">
    <property type="entry name" value="ARM repeat"/>
    <property type="match status" value="1"/>
</dbReference>
<dbReference type="GeneID" id="3371794"/>